<protein>
    <submittedName>
        <fullName evidence="2">Carboxylesterase type B domain-containing protein</fullName>
    </submittedName>
</protein>
<accession>A0AC35G0N3</accession>
<name>A0AC35G0N3_9BILA</name>
<sequence length="139" mass="15532">MLKPQQPSPWNTTLQAKEFSGACATYANFMGHTDNEDCLYVNILKPKEPSHDKNGYPIMFFVYGGSFIVGDSKTYGYKIISENIVERGIIVVIIQYRLGPFGFFSTDDPNFSGNLGLWDQLEALKFVNKVIGNFGGDKS</sequence>
<evidence type="ECO:0000313" key="1">
    <source>
        <dbReference type="Proteomes" id="UP000887580"/>
    </source>
</evidence>
<proteinExistence type="predicted"/>
<reference evidence="2" key="1">
    <citation type="submission" date="2022-11" db="UniProtKB">
        <authorList>
            <consortium name="WormBaseParasite"/>
        </authorList>
    </citation>
    <scope>IDENTIFICATION</scope>
</reference>
<dbReference type="WBParaSite" id="PS1159_v2.g22327.t1">
    <property type="protein sequence ID" value="PS1159_v2.g22327.t1"/>
    <property type="gene ID" value="PS1159_v2.g22327"/>
</dbReference>
<dbReference type="Proteomes" id="UP000887580">
    <property type="component" value="Unplaced"/>
</dbReference>
<evidence type="ECO:0000313" key="2">
    <source>
        <dbReference type="WBParaSite" id="PS1159_v2.g22327.t1"/>
    </source>
</evidence>
<organism evidence="1 2">
    <name type="scientific">Panagrolaimus sp. PS1159</name>
    <dbReference type="NCBI Taxonomy" id="55785"/>
    <lineage>
        <taxon>Eukaryota</taxon>
        <taxon>Metazoa</taxon>
        <taxon>Ecdysozoa</taxon>
        <taxon>Nematoda</taxon>
        <taxon>Chromadorea</taxon>
        <taxon>Rhabditida</taxon>
        <taxon>Tylenchina</taxon>
        <taxon>Panagrolaimomorpha</taxon>
        <taxon>Panagrolaimoidea</taxon>
        <taxon>Panagrolaimidae</taxon>
        <taxon>Panagrolaimus</taxon>
    </lineage>
</organism>